<sequence>MMITYFGPLVTLFILQNFILSQIISNSTDVVSPTLNENNATIAVPTIPQTCPVCPNLFSCTDDLKCNAFGHCSGNKCTCQPGWTGEACLQLSCGSPNSEPHQRKAREGNSCEGQCEPGFVGENCNVCTQDDVCKAGAFGSKQICNKQTVVWKDSANMYCEIDEITLNGFFPGKKNSYFARNITDGSTRASLFYDGVEQFNCRTSGCTQELDFEGKVTWKCEKSECRCIEGSEMCTGAGGILGKIFKNLEDSGASIAFPTEESADIVAKKNPAIFFLTHPDFVALLPNGVKLGPCRVGECVDPADRIYLDKSKKPSEFTTQAIASISFGCAVFLLCIIGFAFAFKKQHKLRKIPVPATRTGVSLSFNNISYSVNEKDILQGISGMASSGRLMAILGPSGAGKSTFLDILAGKNKSGTISGDILVNGKTMPANKLRSICGFVDQEDILISTLTVKETLQFSANLRLPEAYTKAEKEKIVDETLETLGLSHIANSYIGGNGVRGISGGEKRRVSIGVELVTSPSILFLDEPTSGLDSYNAMMVIKTLHDLANANGGKTIIFTIHQPRSDVYKLFDDVLILAKGSVMYIGEGKEAASSVAASGAPCPSDYNIADHLLDLAMAHSLADQPIGGVGIAMEPYVNVGGLYNRKKKSIENITDISFDSNPTSMDLHNNKHAGEHFTVSFLTQFQQLSIRSARVLYRQKTLLLAHVGVALLLGIIIGGFYFRITNTFAGFQNHLGSALIILALIGFSSISAIGVFTTERLIFLRERSNGFYGAFPFFLTKIIFDVVPLRILPAIVMGTVSFYMIQLNGDYFKFILPLILFSAQCGMYSLALASAIKDFGTATLVTSILQLFQMLMAGFLINACKKSIILQ</sequence>
<dbReference type="PROSITE" id="PS50893">
    <property type="entry name" value="ABC_TRANSPORTER_2"/>
    <property type="match status" value="1"/>
</dbReference>
<keyword evidence="2" id="KW-0813">Transport</keyword>
<evidence type="ECO:0000256" key="7">
    <source>
        <dbReference type="ARBA" id="ARBA00023136"/>
    </source>
</evidence>
<evidence type="ECO:0000256" key="1">
    <source>
        <dbReference type="ARBA" id="ARBA00004141"/>
    </source>
</evidence>
<keyword evidence="5" id="KW-0067">ATP-binding</keyword>
<dbReference type="InterPro" id="IPR027417">
    <property type="entry name" value="P-loop_NTPase"/>
</dbReference>
<evidence type="ECO:0000256" key="3">
    <source>
        <dbReference type="ARBA" id="ARBA00022692"/>
    </source>
</evidence>
<dbReference type="GO" id="GO:0140359">
    <property type="term" value="F:ABC-type transporter activity"/>
    <property type="evidence" value="ECO:0007669"/>
    <property type="project" value="InterPro"/>
</dbReference>
<feature type="domain" description="ABC transporter" evidence="10">
    <location>
        <begin position="363"/>
        <end position="604"/>
    </location>
</feature>
<dbReference type="Gene3D" id="3.40.50.300">
    <property type="entry name" value="P-loop containing nucleotide triphosphate hydrolases"/>
    <property type="match status" value="1"/>
</dbReference>
<evidence type="ECO:0000256" key="5">
    <source>
        <dbReference type="ARBA" id="ARBA00022840"/>
    </source>
</evidence>
<accession>A0AAD5U4P5</accession>
<keyword evidence="7 8" id="KW-0472">Membrane</keyword>
<dbReference type="PROSITE" id="PS00211">
    <property type="entry name" value="ABC_TRANSPORTER_1"/>
    <property type="match status" value="1"/>
</dbReference>
<dbReference type="EMBL" id="JADGJW010000160">
    <property type="protein sequence ID" value="KAJ3222772.1"/>
    <property type="molecule type" value="Genomic_DNA"/>
</dbReference>
<dbReference type="InterPro" id="IPR003593">
    <property type="entry name" value="AAA+_ATPase"/>
</dbReference>
<feature type="transmembrane region" description="Helical" evidence="8">
    <location>
        <begin position="842"/>
        <end position="861"/>
    </location>
</feature>
<dbReference type="CDD" id="cd03213">
    <property type="entry name" value="ABCG_EPDR"/>
    <property type="match status" value="1"/>
</dbReference>
<dbReference type="SUPFAM" id="SSF52540">
    <property type="entry name" value="P-loop containing nucleoside triphosphate hydrolases"/>
    <property type="match status" value="1"/>
</dbReference>
<evidence type="ECO:0000313" key="11">
    <source>
        <dbReference type="EMBL" id="KAJ3222772.1"/>
    </source>
</evidence>
<reference evidence="11" key="1">
    <citation type="submission" date="2020-05" db="EMBL/GenBank/DDBJ databases">
        <title>Phylogenomic resolution of chytrid fungi.</title>
        <authorList>
            <person name="Stajich J.E."/>
            <person name="Amses K."/>
            <person name="Simmons R."/>
            <person name="Seto K."/>
            <person name="Myers J."/>
            <person name="Bonds A."/>
            <person name="Quandt C.A."/>
            <person name="Barry K."/>
            <person name="Liu P."/>
            <person name="Grigoriev I."/>
            <person name="Longcore J.E."/>
            <person name="James T.Y."/>
        </authorList>
    </citation>
    <scope>NUCLEOTIDE SEQUENCE</scope>
    <source>
        <strain evidence="11">JEL0476</strain>
    </source>
</reference>
<evidence type="ECO:0000256" key="6">
    <source>
        <dbReference type="ARBA" id="ARBA00022989"/>
    </source>
</evidence>
<dbReference type="PANTHER" id="PTHR48041:SF2">
    <property type="entry name" value="ATP-DEPENDENT PERMEASE-RELATED"/>
    <property type="match status" value="1"/>
</dbReference>
<proteinExistence type="predicted"/>
<name>A0AAD5U4P5_9FUNG</name>
<dbReference type="AlphaFoldDB" id="A0AAD5U4P5"/>
<evidence type="ECO:0000259" key="10">
    <source>
        <dbReference type="PROSITE" id="PS50893"/>
    </source>
</evidence>
<dbReference type="Pfam" id="PF23106">
    <property type="entry name" value="EGF_Teneurin"/>
    <property type="match status" value="1"/>
</dbReference>
<feature type="transmembrane region" description="Helical" evidence="8">
    <location>
        <begin position="321"/>
        <end position="343"/>
    </location>
</feature>
<gene>
    <name evidence="11" type="ORF">HK099_001940</name>
</gene>
<evidence type="ECO:0000256" key="2">
    <source>
        <dbReference type="ARBA" id="ARBA00022448"/>
    </source>
</evidence>
<dbReference type="GO" id="GO:0005524">
    <property type="term" value="F:ATP binding"/>
    <property type="evidence" value="ECO:0007669"/>
    <property type="project" value="UniProtKB-KW"/>
</dbReference>
<dbReference type="GO" id="GO:0016020">
    <property type="term" value="C:membrane"/>
    <property type="evidence" value="ECO:0007669"/>
    <property type="project" value="UniProtKB-SubCell"/>
</dbReference>
<feature type="transmembrane region" description="Helical" evidence="8">
    <location>
        <begin position="814"/>
        <end position="836"/>
    </location>
</feature>
<dbReference type="InterPro" id="IPR003439">
    <property type="entry name" value="ABC_transporter-like_ATP-bd"/>
</dbReference>
<keyword evidence="6 8" id="KW-1133">Transmembrane helix</keyword>
<evidence type="ECO:0000256" key="9">
    <source>
        <dbReference type="SAM" id="SignalP"/>
    </source>
</evidence>
<comment type="caution">
    <text evidence="11">The sequence shown here is derived from an EMBL/GenBank/DDBJ whole genome shotgun (WGS) entry which is preliminary data.</text>
</comment>
<dbReference type="GO" id="GO:0016887">
    <property type="term" value="F:ATP hydrolysis activity"/>
    <property type="evidence" value="ECO:0007669"/>
    <property type="project" value="InterPro"/>
</dbReference>
<evidence type="ECO:0000256" key="8">
    <source>
        <dbReference type="SAM" id="Phobius"/>
    </source>
</evidence>
<dbReference type="SMART" id="SM00382">
    <property type="entry name" value="AAA"/>
    <property type="match status" value="1"/>
</dbReference>
<dbReference type="InterPro" id="IPR050352">
    <property type="entry name" value="ABCG_transporters"/>
</dbReference>
<dbReference type="InterPro" id="IPR017871">
    <property type="entry name" value="ABC_transporter-like_CS"/>
</dbReference>
<evidence type="ECO:0000256" key="4">
    <source>
        <dbReference type="ARBA" id="ARBA00022741"/>
    </source>
</evidence>
<keyword evidence="9" id="KW-0732">Signal</keyword>
<dbReference type="Pfam" id="PF01061">
    <property type="entry name" value="ABC2_membrane"/>
    <property type="match status" value="1"/>
</dbReference>
<feature type="transmembrane region" description="Helical" evidence="8">
    <location>
        <begin position="701"/>
        <end position="722"/>
    </location>
</feature>
<keyword evidence="4" id="KW-0547">Nucleotide-binding</keyword>
<feature type="transmembrane region" description="Helical" evidence="8">
    <location>
        <begin position="734"/>
        <end position="756"/>
    </location>
</feature>
<feature type="signal peptide" evidence="9">
    <location>
        <begin position="1"/>
        <end position="21"/>
    </location>
</feature>
<dbReference type="PROSITE" id="PS00022">
    <property type="entry name" value="EGF_1"/>
    <property type="match status" value="1"/>
</dbReference>
<keyword evidence="12" id="KW-1185">Reference proteome</keyword>
<keyword evidence="3 8" id="KW-0812">Transmembrane</keyword>
<protein>
    <recommendedName>
        <fullName evidence="10">ABC transporter domain-containing protein</fullName>
    </recommendedName>
</protein>
<dbReference type="InterPro" id="IPR013525">
    <property type="entry name" value="ABC2_TM"/>
</dbReference>
<dbReference type="Pfam" id="PF00005">
    <property type="entry name" value="ABC_tran"/>
    <property type="match status" value="1"/>
</dbReference>
<dbReference type="InterPro" id="IPR000742">
    <property type="entry name" value="EGF"/>
</dbReference>
<organism evidence="11 12">
    <name type="scientific">Clydaea vesicula</name>
    <dbReference type="NCBI Taxonomy" id="447962"/>
    <lineage>
        <taxon>Eukaryota</taxon>
        <taxon>Fungi</taxon>
        <taxon>Fungi incertae sedis</taxon>
        <taxon>Chytridiomycota</taxon>
        <taxon>Chytridiomycota incertae sedis</taxon>
        <taxon>Chytridiomycetes</taxon>
        <taxon>Lobulomycetales</taxon>
        <taxon>Lobulomycetaceae</taxon>
        <taxon>Clydaea</taxon>
    </lineage>
</organism>
<dbReference type="PANTHER" id="PTHR48041">
    <property type="entry name" value="ABC TRANSPORTER G FAMILY MEMBER 28"/>
    <property type="match status" value="1"/>
</dbReference>
<dbReference type="PROSITE" id="PS01186">
    <property type="entry name" value="EGF_2"/>
    <property type="match status" value="1"/>
</dbReference>
<evidence type="ECO:0000313" key="12">
    <source>
        <dbReference type="Proteomes" id="UP001211065"/>
    </source>
</evidence>
<dbReference type="Proteomes" id="UP001211065">
    <property type="component" value="Unassembled WGS sequence"/>
</dbReference>
<feature type="chain" id="PRO_5042150659" description="ABC transporter domain-containing protein" evidence="9">
    <location>
        <begin position="22"/>
        <end position="871"/>
    </location>
</feature>
<comment type="subcellular location">
    <subcellularLocation>
        <location evidence="1">Membrane</location>
        <topology evidence="1">Multi-pass membrane protein</topology>
    </subcellularLocation>
</comment>